<dbReference type="SUPFAM" id="SSF54427">
    <property type="entry name" value="NTF2-like"/>
    <property type="match status" value="1"/>
</dbReference>
<name>A0ABU0JJQ5_9HYPH</name>
<dbReference type="Proteomes" id="UP001242480">
    <property type="component" value="Unassembled WGS sequence"/>
</dbReference>
<accession>A0ABU0JJQ5</accession>
<dbReference type="Pfam" id="PF13474">
    <property type="entry name" value="SnoaL_3"/>
    <property type="match status" value="1"/>
</dbReference>
<evidence type="ECO:0000313" key="2">
    <source>
        <dbReference type="EMBL" id="MDQ0473835.1"/>
    </source>
</evidence>
<dbReference type="NCBIfam" id="TIGR02246">
    <property type="entry name" value="SgcJ/EcaC family oxidoreductase"/>
    <property type="match status" value="1"/>
</dbReference>
<dbReference type="EMBL" id="JAUSVX010000018">
    <property type="protein sequence ID" value="MDQ0473835.1"/>
    <property type="molecule type" value="Genomic_DNA"/>
</dbReference>
<dbReference type="CDD" id="cd00531">
    <property type="entry name" value="NTF2_like"/>
    <property type="match status" value="1"/>
</dbReference>
<organism evidence="2 3">
    <name type="scientific">Labrys wisconsinensis</name>
    <dbReference type="NCBI Taxonomy" id="425677"/>
    <lineage>
        <taxon>Bacteria</taxon>
        <taxon>Pseudomonadati</taxon>
        <taxon>Pseudomonadota</taxon>
        <taxon>Alphaproteobacteria</taxon>
        <taxon>Hyphomicrobiales</taxon>
        <taxon>Xanthobacteraceae</taxon>
        <taxon>Labrys</taxon>
    </lineage>
</organism>
<keyword evidence="3" id="KW-1185">Reference proteome</keyword>
<gene>
    <name evidence="2" type="ORF">QO011_006871</name>
</gene>
<sequence>MVDTPTVESLLRHWIEAFNSRDLDRHEQLYTEDATLFGSVDALQVGRAAIRAYFGRLGPDVRVKAYPMPRVTALGTDVAATAGPVAFADGETPVPYRMTWVLVRQGGNWRIAQHHGSPQRGDHG</sequence>
<protein>
    <submittedName>
        <fullName evidence="2">Uncharacterized protein (TIGR02246 family)</fullName>
    </submittedName>
</protein>
<dbReference type="RefSeq" id="WP_307282506.1">
    <property type="nucleotide sequence ID" value="NZ_JAUSVX010000018.1"/>
</dbReference>
<dbReference type="InterPro" id="IPR032710">
    <property type="entry name" value="NTF2-like_dom_sf"/>
</dbReference>
<comment type="caution">
    <text evidence="2">The sequence shown here is derived from an EMBL/GenBank/DDBJ whole genome shotgun (WGS) entry which is preliminary data.</text>
</comment>
<reference evidence="2 3" key="1">
    <citation type="submission" date="2023-07" db="EMBL/GenBank/DDBJ databases">
        <title>Genomic Encyclopedia of Type Strains, Phase IV (KMG-IV): sequencing the most valuable type-strain genomes for metagenomic binning, comparative biology and taxonomic classification.</title>
        <authorList>
            <person name="Goeker M."/>
        </authorList>
    </citation>
    <scope>NUCLEOTIDE SEQUENCE [LARGE SCALE GENOMIC DNA]</scope>
    <source>
        <strain evidence="2 3">DSM 19619</strain>
    </source>
</reference>
<dbReference type="InterPro" id="IPR011944">
    <property type="entry name" value="Steroid_delta5-4_isomerase"/>
</dbReference>
<dbReference type="InterPro" id="IPR037401">
    <property type="entry name" value="SnoaL-like"/>
</dbReference>
<feature type="domain" description="SnoaL-like" evidence="1">
    <location>
        <begin position="7"/>
        <end position="118"/>
    </location>
</feature>
<dbReference type="Gene3D" id="3.10.450.50">
    <property type="match status" value="1"/>
</dbReference>
<evidence type="ECO:0000259" key="1">
    <source>
        <dbReference type="Pfam" id="PF13474"/>
    </source>
</evidence>
<proteinExistence type="predicted"/>
<evidence type="ECO:0000313" key="3">
    <source>
        <dbReference type="Proteomes" id="UP001242480"/>
    </source>
</evidence>